<keyword evidence="2" id="KW-0472">Membrane</keyword>
<feature type="region of interest" description="Disordered" evidence="1">
    <location>
        <begin position="327"/>
        <end position="356"/>
    </location>
</feature>
<accession>A0A9P8LB93</accession>
<evidence type="ECO:0000256" key="1">
    <source>
        <dbReference type="SAM" id="MobiDB-lite"/>
    </source>
</evidence>
<sequence>MIDTVRKPLDQKEWLYTKEAAYQLTTNRTEAQRPTWVAVVGYIGAIAGAFVRTKIQRENNQTSHTIAVVSLLSYFVALVLISSTIGVFRSVPDALHTLQRLRQNIATHRRESGKTTEPDLFPRLPRVEQSQSVSWNFAANPGSFKHDPDSEEPDLGNLGNWLEAYISTAKLLWICTTVKDFLFSGFIAGSILAIQIGVLNSCWCRANVLTNHEAAGVNLGPLEDDEWNRNWKVWPSATVSGFVLMITFGYLVHILEFRRGRITVVNGVLCKGESERNEDLQEIELLRLGCSLDHKDARAIQASVSEAATPSELHHCEEAEALDRFASLRSPPRAPNEPQGYATTEKTYHLKRVSTR</sequence>
<dbReference type="Proteomes" id="UP000750711">
    <property type="component" value="Unassembled WGS sequence"/>
</dbReference>
<reference evidence="3" key="1">
    <citation type="submission" date="2021-03" db="EMBL/GenBank/DDBJ databases">
        <title>Comparative genomics and phylogenomic investigation of the class Geoglossomycetes provide insights into ecological specialization and systematics.</title>
        <authorList>
            <person name="Melie T."/>
            <person name="Pirro S."/>
            <person name="Miller A.N."/>
            <person name="Quandt A."/>
        </authorList>
    </citation>
    <scope>NUCLEOTIDE SEQUENCE</scope>
    <source>
        <strain evidence="3">CAQ_001_2017</strain>
    </source>
</reference>
<dbReference type="AlphaFoldDB" id="A0A9P8LB93"/>
<feature type="transmembrane region" description="Helical" evidence="2">
    <location>
        <begin position="35"/>
        <end position="53"/>
    </location>
</feature>
<proteinExistence type="predicted"/>
<keyword evidence="4" id="KW-1185">Reference proteome</keyword>
<comment type="caution">
    <text evidence="3">The sequence shown here is derived from an EMBL/GenBank/DDBJ whole genome shotgun (WGS) entry which is preliminary data.</text>
</comment>
<evidence type="ECO:0000313" key="3">
    <source>
        <dbReference type="EMBL" id="KAH0558990.1"/>
    </source>
</evidence>
<protein>
    <submittedName>
        <fullName evidence="3">Uncharacterized protein</fullName>
    </submittedName>
</protein>
<evidence type="ECO:0000313" key="4">
    <source>
        <dbReference type="Proteomes" id="UP000750711"/>
    </source>
</evidence>
<keyword evidence="2" id="KW-1133">Transmembrane helix</keyword>
<feature type="transmembrane region" description="Helical" evidence="2">
    <location>
        <begin position="233"/>
        <end position="252"/>
    </location>
</feature>
<dbReference type="EMBL" id="JAGHQM010000686">
    <property type="protein sequence ID" value="KAH0558990.1"/>
    <property type="molecule type" value="Genomic_DNA"/>
</dbReference>
<organism evidence="3 4">
    <name type="scientific">Trichoglossum hirsutum</name>
    <dbReference type="NCBI Taxonomy" id="265104"/>
    <lineage>
        <taxon>Eukaryota</taxon>
        <taxon>Fungi</taxon>
        <taxon>Dikarya</taxon>
        <taxon>Ascomycota</taxon>
        <taxon>Pezizomycotina</taxon>
        <taxon>Geoglossomycetes</taxon>
        <taxon>Geoglossales</taxon>
        <taxon>Geoglossaceae</taxon>
        <taxon>Trichoglossum</taxon>
    </lineage>
</organism>
<evidence type="ECO:0000256" key="2">
    <source>
        <dbReference type="SAM" id="Phobius"/>
    </source>
</evidence>
<keyword evidence="2" id="KW-0812">Transmembrane</keyword>
<feature type="transmembrane region" description="Helical" evidence="2">
    <location>
        <begin position="65"/>
        <end position="88"/>
    </location>
</feature>
<gene>
    <name evidence="3" type="ORF">GP486_004396</name>
</gene>
<name>A0A9P8LB93_9PEZI</name>